<evidence type="ECO:0000313" key="11">
    <source>
        <dbReference type="EMBL" id="KHN72126.1"/>
    </source>
</evidence>
<evidence type="ECO:0000256" key="1">
    <source>
        <dbReference type="ARBA" id="ARBA00004514"/>
    </source>
</evidence>
<evidence type="ECO:0000256" key="8">
    <source>
        <dbReference type="ARBA" id="ARBA00044236"/>
    </source>
</evidence>
<dbReference type="GO" id="GO:0005085">
    <property type="term" value="F:guanyl-nucleotide exchange factor activity"/>
    <property type="evidence" value="ECO:0007669"/>
    <property type="project" value="TreeGrafter"/>
</dbReference>
<keyword evidence="5" id="KW-0648">Protein biosynthesis</keyword>
<keyword evidence="4 11" id="KW-0396">Initiation factor</keyword>
<dbReference type="InterPro" id="IPR037171">
    <property type="entry name" value="NagB/RpiA_transferase-like"/>
</dbReference>
<comment type="function">
    <text evidence="6">Acts as a component of the translation initiation factor 2B (eIF2B) complex, which catalyzes the exchange of GDP for GTP on eukaryotic initiation factor 2 (eIF2) gamma subunit. Its guanine nucleotide exchange factor activity is repressed when bound to eIF2 complex phosphorylated on the alpha subunit, thereby limiting the amount of methionyl-initiator methionine tRNA available to the ribosome and consequently global translation is repressed.</text>
</comment>
<reference evidence="11 12" key="1">
    <citation type="submission" date="2014-11" db="EMBL/GenBank/DDBJ databases">
        <title>Genetic blueprint of the zoonotic pathogen Toxocara canis.</title>
        <authorList>
            <person name="Zhu X.-Q."/>
            <person name="Korhonen P.K."/>
            <person name="Cai H."/>
            <person name="Young N.D."/>
            <person name="Nejsum P."/>
            <person name="von Samson-Himmelstjerna G."/>
            <person name="Boag P.R."/>
            <person name="Tan P."/>
            <person name="Li Q."/>
            <person name="Min J."/>
            <person name="Yang Y."/>
            <person name="Wang X."/>
            <person name="Fang X."/>
            <person name="Hall R.S."/>
            <person name="Hofmann A."/>
            <person name="Sternberg P.W."/>
            <person name="Jex A.R."/>
            <person name="Gasser R.B."/>
        </authorList>
    </citation>
    <scope>NUCLEOTIDE SEQUENCE [LARGE SCALE GENOMIC DNA]</scope>
    <source>
        <strain evidence="11">PN_DK_2014</strain>
    </source>
</reference>
<evidence type="ECO:0000313" key="12">
    <source>
        <dbReference type="Proteomes" id="UP000031036"/>
    </source>
</evidence>
<evidence type="ECO:0000256" key="9">
    <source>
        <dbReference type="ARBA" id="ARBA00046432"/>
    </source>
</evidence>
<evidence type="ECO:0000256" key="7">
    <source>
        <dbReference type="ARBA" id="ARBA00044208"/>
    </source>
</evidence>
<dbReference type="OrthoDB" id="10249309at2759"/>
<organism evidence="11 12">
    <name type="scientific">Toxocara canis</name>
    <name type="common">Canine roundworm</name>
    <dbReference type="NCBI Taxonomy" id="6265"/>
    <lineage>
        <taxon>Eukaryota</taxon>
        <taxon>Metazoa</taxon>
        <taxon>Ecdysozoa</taxon>
        <taxon>Nematoda</taxon>
        <taxon>Chromadorea</taxon>
        <taxon>Rhabditida</taxon>
        <taxon>Spirurina</taxon>
        <taxon>Ascaridomorpha</taxon>
        <taxon>Ascaridoidea</taxon>
        <taxon>Toxocaridae</taxon>
        <taxon>Toxocara</taxon>
    </lineage>
</organism>
<evidence type="ECO:0000256" key="5">
    <source>
        <dbReference type="ARBA" id="ARBA00022917"/>
    </source>
</evidence>
<evidence type="ECO:0000256" key="4">
    <source>
        <dbReference type="ARBA" id="ARBA00022540"/>
    </source>
</evidence>
<comment type="subunit">
    <text evidence="9">Component of the translation initiation factor 2B (eIF2B) complex which is a heterodecamer of two sets of five different subunits: alpha, beta, gamma, delta and epsilon. Subunits alpha, beta and delta comprise a regulatory subcomplex and subunits epsilon and gamma comprise a catalytic subcomplex. Within the complex, the hexameric regulatory complex resides at the center, with the two heterodimeric catalytic subcomplexes bound on opposite sides.</text>
</comment>
<accession>A0A0B2UM86</accession>
<dbReference type="GO" id="GO:0005851">
    <property type="term" value="C:eukaryotic translation initiation factor 2B complex"/>
    <property type="evidence" value="ECO:0007669"/>
    <property type="project" value="TreeGrafter"/>
</dbReference>
<dbReference type="PANTHER" id="PTHR45860:SF1">
    <property type="entry name" value="TRANSLATION INITIATION FACTOR EIF-2B SUBUNIT ALPHA"/>
    <property type="match status" value="1"/>
</dbReference>
<evidence type="ECO:0000256" key="6">
    <source>
        <dbReference type="ARBA" id="ARBA00043898"/>
    </source>
</evidence>
<sequence>MELKGAARRFSEIYNTDSDHSIGLAAIKTLMKCIEDSKATTVNELTDELKNVEKEMFTTDYSFTTIRSASELFLRFISLATAEQNVQEFSHLMDMYSTTVNELTDELKNVEKEMFTTDYSFTTIRSASELFLRFISLATAEQNVQEFSHLMDMYCKRGRFFIERVAKSRSLISRFARPFIQNNSRILIHSFSRVVLKTLIDAKQAGVNVHVFVTEANPDANGRTMFDLLRNADVRTTLILDAAVGYLMESVDMVVIGAEGVMETGGVINKIGTLGMAICAKAMNKPVYVMAESIKFVKEYPLNQSDIPLEFKVFFPVAEVFHSGLDCAGDFYELSDMRTGGAHSPA</sequence>
<dbReference type="InterPro" id="IPR042528">
    <property type="entry name" value="elF-2B_alpha_N"/>
</dbReference>
<evidence type="ECO:0000256" key="10">
    <source>
        <dbReference type="RuleBase" id="RU003814"/>
    </source>
</evidence>
<dbReference type="InterPro" id="IPR042529">
    <property type="entry name" value="IF_2B-like_C"/>
</dbReference>
<name>A0A0B2UM86_TOXCA</name>
<dbReference type="InterPro" id="IPR051501">
    <property type="entry name" value="eIF2B_alpha/beta/delta"/>
</dbReference>
<evidence type="ECO:0000256" key="2">
    <source>
        <dbReference type="ARBA" id="ARBA00007251"/>
    </source>
</evidence>
<dbReference type="GO" id="GO:0005829">
    <property type="term" value="C:cytosol"/>
    <property type="evidence" value="ECO:0007669"/>
    <property type="project" value="UniProtKB-SubCell"/>
</dbReference>
<dbReference type="STRING" id="6265.A0A0B2UM86"/>
<dbReference type="PANTHER" id="PTHR45860">
    <property type="entry name" value="TRANSLATION INITIATION FACTOR EIF-2B SUBUNIT ALPHA"/>
    <property type="match status" value="1"/>
</dbReference>
<comment type="subcellular location">
    <subcellularLocation>
        <location evidence="1">Cytoplasm</location>
        <location evidence="1">Cytosol</location>
    </subcellularLocation>
</comment>
<dbReference type="SUPFAM" id="SSF100950">
    <property type="entry name" value="NagB/RpiA/CoA transferase-like"/>
    <property type="match status" value="1"/>
</dbReference>
<dbReference type="InterPro" id="IPR000649">
    <property type="entry name" value="IF-2B-related"/>
</dbReference>
<evidence type="ECO:0000256" key="3">
    <source>
        <dbReference type="ARBA" id="ARBA00022490"/>
    </source>
</evidence>
<protein>
    <recommendedName>
        <fullName evidence="7">Translation initiation factor eIF2B subunit alpha</fullName>
    </recommendedName>
    <alternativeName>
        <fullName evidence="8">eIF2B GDP-GTP exchange factor subunit alpha</fullName>
    </alternativeName>
</protein>
<gene>
    <name evidence="11" type="ORF">Tcan_16371</name>
</gene>
<dbReference type="Pfam" id="PF01008">
    <property type="entry name" value="IF-2B"/>
    <property type="match status" value="1"/>
</dbReference>
<dbReference type="Proteomes" id="UP000031036">
    <property type="component" value="Unassembled WGS sequence"/>
</dbReference>
<dbReference type="GO" id="GO:0003743">
    <property type="term" value="F:translation initiation factor activity"/>
    <property type="evidence" value="ECO:0007669"/>
    <property type="project" value="UniProtKB-KW"/>
</dbReference>
<comment type="similarity">
    <text evidence="2 10">Belongs to the eIF-2B alpha/beta/delta subunits family.</text>
</comment>
<keyword evidence="3" id="KW-0963">Cytoplasm</keyword>
<dbReference type="Gene3D" id="1.20.120.1070">
    <property type="entry name" value="Translation initiation factor eIF-2B, N-terminal domain"/>
    <property type="match status" value="2"/>
</dbReference>
<proteinExistence type="inferred from homology"/>
<dbReference type="AlphaFoldDB" id="A0A0B2UM86"/>
<comment type="caution">
    <text evidence="11">The sequence shown here is derived from an EMBL/GenBank/DDBJ whole genome shotgun (WGS) entry which is preliminary data.</text>
</comment>
<keyword evidence="12" id="KW-1185">Reference proteome</keyword>
<dbReference type="EMBL" id="JPKZ01003299">
    <property type="protein sequence ID" value="KHN72126.1"/>
    <property type="molecule type" value="Genomic_DNA"/>
</dbReference>
<dbReference type="Gene3D" id="3.40.50.10470">
    <property type="entry name" value="Translation initiation factor eif-2b, domain 2"/>
    <property type="match status" value="1"/>
</dbReference>